<dbReference type="AlphaFoldDB" id="A0A918HMW2"/>
<feature type="domain" description="CHAT" evidence="2">
    <location>
        <begin position="784"/>
        <end position="1076"/>
    </location>
</feature>
<feature type="region of interest" description="Disordered" evidence="1">
    <location>
        <begin position="649"/>
        <end position="669"/>
    </location>
</feature>
<reference evidence="3" key="1">
    <citation type="journal article" date="2014" name="Int. J. Syst. Evol. Microbiol.">
        <title>Complete genome sequence of Corynebacterium casei LMG S-19264T (=DSM 44701T), isolated from a smear-ripened cheese.</title>
        <authorList>
            <consortium name="US DOE Joint Genome Institute (JGI-PGF)"/>
            <person name="Walter F."/>
            <person name="Albersmeier A."/>
            <person name="Kalinowski J."/>
            <person name="Ruckert C."/>
        </authorList>
    </citation>
    <scope>NUCLEOTIDE SEQUENCE</scope>
    <source>
        <strain evidence="3">JCM 4125</strain>
    </source>
</reference>
<protein>
    <submittedName>
        <fullName evidence="3">CHAT domain-containing protein</fullName>
    </submittedName>
</protein>
<dbReference type="EMBL" id="BMSA01000028">
    <property type="protein sequence ID" value="GGT83450.1"/>
    <property type="molecule type" value="Genomic_DNA"/>
</dbReference>
<dbReference type="Pfam" id="PF12770">
    <property type="entry name" value="CHAT"/>
    <property type="match status" value="1"/>
</dbReference>
<reference evidence="3" key="2">
    <citation type="submission" date="2020-09" db="EMBL/GenBank/DDBJ databases">
        <authorList>
            <person name="Sun Q."/>
            <person name="Ohkuma M."/>
        </authorList>
    </citation>
    <scope>NUCLEOTIDE SEQUENCE</scope>
    <source>
        <strain evidence="3">JCM 4125</strain>
    </source>
</reference>
<keyword evidence="4" id="KW-1185">Reference proteome</keyword>
<dbReference type="Proteomes" id="UP000646776">
    <property type="component" value="Unassembled WGS sequence"/>
</dbReference>
<accession>A0A918HMW2</accession>
<sequence length="1077" mass="115472">MDEEAELREHLEHLAGLHNSLPPGHPDQPAILNKLGQSMRRLHDFTHDTALLNHAVDVHRVAMQQAAPDQRLPYQLNLANALLDRHDAGPADPAALEEALRLLRSAEPVAHTYPGGATAVATTTANAHDRRWDRTGHVDDLTTSITYLRKAATLSVRDDPDRTAWQYGLLADGIIQLYTRTADARHLADAARAAQTGLSHAPPGHPSRGSVLISLCRIREKEYERDGTLARLAEAESCAAEACALESASRGTDRGDFFNTWANVLRTWFAATRDPALLDKALSAQRSAAEATPPGHMNRAAVLANLATTHRLHLETTGDTTHLTAAVALFRTAIAAAPGSRAAAGFRFGLGVLLTVHRDLLGGAAALDEAERELRQAAEALATTDAERFRCVNALAVALASRYEDGKAPADHRAAAAMFEEAARIAPHHHEAVRARGGLAYVHRLHALHTLRPDDLVTAEAAYRDALALPRIPGVIARTLVTGLADVLEVTGDLVVPPTGPLSVEAHAVYREVAELRAAGARAPENTLPTRIRAAHGWGLAASRCGDPVQATTAYRLAFDLVPRLAPQHLSRADRERHLSALEGLGSDAAACALADGDRLAAVEFLEFGRGLLLSESLGLRAEIGLLDTHAPRLGELFLRLRDELGDRTRDPAAGPFGPDSAGPPFDAPQRADAELASYREAAAEMDDVLERLRRVPGLERFLLPPDVRRLVREIPGPVVVLNAGHHRCDALVVHAGTVEALPLPGLTSGTVRAQLNRLQTATRAAVGAAPAERDRAESEVTDVLDWLWHTVTAPVLRDLVRRGFVPAASPRDPGRRPRLWWCPTGPFSGLPLHASGARDAVRDHVLGAASVLELVVSSYTPTLTALHRARGSALPRSPRVLAVGLRDTPGLTRLAAAAHEVRAVREWAPGASELSDRDATRAAVLSGIGGHDWFHFAGHAQQDPAADDNGALMCHDHLEAGPLTMSDIAGHRAGAPSFLAYLSACETGRGRAALADQALHLAGALQSAGFAHVVASFWPVHSSTSLRVARHFYGAMGTVDVTHETTARALDRAVRAARDHRPDRPSWWTPFHHLGP</sequence>
<comment type="caution">
    <text evidence="3">The sequence shown here is derived from an EMBL/GenBank/DDBJ whole genome shotgun (WGS) entry which is preliminary data.</text>
</comment>
<evidence type="ECO:0000259" key="2">
    <source>
        <dbReference type="Pfam" id="PF12770"/>
    </source>
</evidence>
<dbReference type="Gene3D" id="1.25.40.10">
    <property type="entry name" value="Tetratricopeptide repeat domain"/>
    <property type="match status" value="1"/>
</dbReference>
<dbReference type="InterPro" id="IPR024983">
    <property type="entry name" value="CHAT_dom"/>
</dbReference>
<evidence type="ECO:0000313" key="3">
    <source>
        <dbReference type="EMBL" id="GGT83450.1"/>
    </source>
</evidence>
<evidence type="ECO:0000313" key="4">
    <source>
        <dbReference type="Proteomes" id="UP000646776"/>
    </source>
</evidence>
<proteinExistence type="predicted"/>
<dbReference type="InterPro" id="IPR011990">
    <property type="entry name" value="TPR-like_helical_dom_sf"/>
</dbReference>
<gene>
    <name evidence="3" type="ORF">GCM10010226_72650</name>
</gene>
<organism evidence="3 4">
    <name type="scientific">Streptomyces phaeofaciens</name>
    <dbReference type="NCBI Taxonomy" id="68254"/>
    <lineage>
        <taxon>Bacteria</taxon>
        <taxon>Bacillati</taxon>
        <taxon>Actinomycetota</taxon>
        <taxon>Actinomycetes</taxon>
        <taxon>Kitasatosporales</taxon>
        <taxon>Streptomycetaceae</taxon>
        <taxon>Streptomyces</taxon>
    </lineage>
</organism>
<name>A0A918HMW2_9ACTN</name>
<dbReference type="RefSeq" id="WP_189716858.1">
    <property type="nucleotide sequence ID" value="NZ_BMSA01000028.1"/>
</dbReference>
<evidence type="ECO:0000256" key="1">
    <source>
        <dbReference type="SAM" id="MobiDB-lite"/>
    </source>
</evidence>